<dbReference type="SMART" id="SM00418">
    <property type="entry name" value="HTH_ARSR"/>
    <property type="match status" value="1"/>
</dbReference>
<proteinExistence type="predicted"/>
<dbReference type="EMBL" id="JAQIFT010000012">
    <property type="protein sequence ID" value="MDA3730347.1"/>
    <property type="molecule type" value="Genomic_DNA"/>
</dbReference>
<dbReference type="PRINTS" id="PR00778">
    <property type="entry name" value="HTHARSR"/>
</dbReference>
<dbReference type="PANTHER" id="PTHR33154">
    <property type="entry name" value="TRANSCRIPTIONAL REGULATOR, ARSR FAMILY"/>
    <property type="match status" value="1"/>
</dbReference>
<name>A0AA42DK42_9FIRM</name>
<keyword evidence="6" id="KW-1185">Reference proteome</keyword>
<evidence type="ECO:0000259" key="4">
    <source>
        <dbReference type="PROSITE" id="PS50987"/>
    </source>
</evidence>
<dbReference type="Proteomes" id="UP001169242">
    <property type="component" value="Unassembled WGS sequence"/>
</dbReference>
<dbReference type="InterPro" id="IPR001845">
    <property type="entry name" value="HTH_ArsR_DNA-bd_dom"/>
</dbReference>
<dbReference type="Pfam" id="PF01022">
    <property type="entry name" value="HTH_5"/>
    <property type="match status" value="1"/>
</dbReference>
<accession>A0AA42DK42</accession>
<dbReference type="PROSITE" id="PS50987">
    <property type="entry name" value="HTH_ARSR_2"/>
    <property type="match status" value="1"/>
</dbReference>
<evidence type="ECO:0000313" key="6">
    <source>
        <dbReference type="Proteomes" id="UP001169242"/>
    </source>
</evidence>
<feature type="domain" description="HTH arsR-type" evidence="4">
    <location>
        <begin position="273"/>
        <end position="364"/>
    </location>
</feature>
<comment type="caution">
    <text evidence="5">The sequence shown here is derived from an EMBL/GenBank/DDBJ whole genome shotgun (WGS) entry which is preliminary data.</text>
</comment>
<protein>
    <submittedName>
        <fullName evidence="5">Winged helix-turn-helix domain-containing protein</fullName>
    </submittedName>
</protein>
<dbReference type="SUPFAM" id="SSF46785">
    <property type="entry name" value="Winged helix' DNA-binding domain"/>
    <property type="match status" value="1"/>
</dbReference>
<evidence type="ECO:0000256" key="3">
    <source>
        <dbReference type="ARBA" id="ARBA00023163"/>
    </source>
</evidence>
<dbReference type="GO" id="GO:0003677">
    <property type="term" value="F:DNA binding"/>
    <property type="evidence" value="ECO:0007669"/>
    <property type="project" value="UniProtKB-KW"/>
</dbReference>
<organism evidence="5 6">
    <name type="scientific">Holtiella tumoricola</name>
    <dbReference type="NCBI Taxonomy" id="3018743"/>
    <lineage>
        <taxon>Bacteria</taxon>
        <taxon>Bacillati</taxon>
        <taxon>Bacillota</taxon>
        <taxon>Clostridia</taxon>
        <taxon>Lachnospirales</taxon>
        <taxon>Cellulosilyticaceae</taxon>
        <taxon>Holtiella</taxon>
    </lineage>
</organism>
<gene>
    <name evidence="5" type="ORF">PBV87_02360</name>
</gene>
<dbReference type="InterPro" id="IPR051081">
    <property type="entry name" value="HTH_MetalResp_TranReg"/>
</dbReference>
<keyword evidence="2" id="KW-0238">DNA-binding</keyword>
<keyword evidence="3" id="KW-0804">Transcription</keyword>
<dbReference type="PANTHER" id="PTHR33154:SF33">
    <property type="entry name" value="TRANSCRIPTIONAL REPRESSOR SDPR"/>
    <property type="match status" value="1"/>
</dbReference>
<dbReference type="GO" id="GO:0003700">
    <property type="term" value="F:DNA-binding transcription factor activity"/>
    <property type="evidence" value="ECO:0007669"/>
    <property type="project" value="InterPro"/>
</dbReference>
<evidence type="ECO:0000256" key="2">
    <source>
        <dbReference type="ARBA" id="ARBA00023125"/>
    </source>
</evidence>
<dbReference type="AlphaFoldDB" id="A0AA42DK42"/>
<evidence type="ECO:0000256" key="1">
    <source>
        <dbReference type="ARBA" id="ARBA00023015"/>
    </source>
</evidence>
<dbReference type="InterPro" id="IPR036388">
    <property type="entry name" value="WH-like_DNA-bd_sf"/>
</dbReference>
<dbReference type="InterPro" id="IPR011991">
    <property type="entry name" value="ArsR-like_HTH"/>
</dbReference>
<dbReference type="CDD" id="cd00090">
    <property type="entry name" value="HTH_ARSR"/>
    <property type="match status" value="1"/>
</dbReference>
<dbReference type="InterPro" id="IPR036390">
    <property type="entry name" value="WH_DNA-bd_sf"/>
</dbReference>
<evidence type="ECO:0000313" key="5">
    <source>
        <dbReference type="EMBL" id="MDA3730347.1"/>
    </source>
</evidence>
<sequence>MNYTLHETLSPILEAYFALNIVANGSNPKEKEAPLLKNNPELKAEFDSMIALPCKLYDLVKEHCPCTKERLFFFFKHWEDPGQCIANLFLYPSLDTSFEALQIHLKTLSDDERFEFLKQIVLLSTSLENLKTDFNAFTLKTERELFQFIEQLGQLSDLEKYHITLVYYQYDTLLTELYQVLQETAQLIAPLLEEAKPLVNTFVTALDATLKQQGIDYFKNALNIALPPDSNMIIYPSLSAYNSLTLENFLGAGTYDHLVFGIHISRLIEMRNAYVKQEMDLTPFLKAIADSSKLDILRYLKEERLYASQLAERLGISNATVSHHVSTLLSLELISCEKEQNKVYFILNQTKIHDYIDILKHLFE</sequence>
<dbReference type="RefSeq" id="WP_271011006.1">
    <property type="nucleotide sequence ID" value="NZ_JAQIFT010000012.1"/>
</dbReference>
<reference evidence="5" key="1">
    <citation type="journal article" date="2023" name="Int. J. Syst. Evol. Microbiol.">
        <title>&lt;i&gt;Holtiella tumoricola&lt;/i&gt; gen. nov. sp. nov., isolated from a human clinical sample.</title>
        <authorList>
            <person name="Allen-Vercoe E."/>
            <person name="Daigneault M.C."/>
            <person name="Vancuren S.J."/>
            <person name="Cochrane K."/>
            <person name="O'Neal L.L."/>
            <person name="Sankaranarayanan K."/>
            <person name="Lawson P.A."/>
        </authorList>
    </citation>
    <scope>NUCLEOTIDE SEQUENCE</scope>
    <source>
        <strain evidence="5">CC70A</strain>
    </source>
</reference>
<keyword evidence="1" id="KW-0805">Transcription regulation</keyword>
<dbReference type="Gene3D" id="1.10.10.10">
    <property type="entry name" value="Winged helix-like DNA-binding domain superfamily/Winged helix DNA-binding domain"/>
    <property type="match status" value="1"/>
</dbReference>